<dbReference type="EMBL" id="JABSND010000442">
    <property type="protein sequence ID" value="KAI6290646.1"/>
    <property type="molecule type" value="Genomic_DNA"/>
</dbReference>
<comment type="caution">
    <text evidence="1">The sequence shown here is derived from an EMBL/GenBank/DDBJ whole genome shotgun (WGS) entry which is preliminary data.</text>
</comment>
<name>A0ABQ8N4K5_PYRGI</name>
<keyword evidence="2" id="KW-1185">Reference proteome</keyword>
<sequence>MSCSPNIAETEGKLKVPAVDSLHLDAITGPTGERGYSVELVILETLVSQPALRYDRFSQSKKTRVVVHGPTIEVNDGLSNPVNTARGGYNKEFGV</sequence>
<reference evidence="1" key="1">
    <citation type="submission" date="2021-01" db="EMBL/GenBank/DDBJ databases">
        <title>Deciphering the adaptive evolutionary patterns associated with biogeogrpahic diversity in the finger millet blast pathogen Magnaporthe oryzae in Eastern Africa.</title>
        <authorList>
            <person name="Onyema G."/>
            <person name="Shittu T.A."/>
            <person name="Dodsworth S."/>
            <person name="Devilliers S."/>
            <person name="Muthumeenakshi S."/>
            <person name="Sreenivasaprasad S."/>
        </authorList>
    </citation>
    <scope>NUCLEOTIDE SEQUENCE</scope>
    <source>
        <strain evidence="1">D15/s37</strain>
    </source>
</reference>
<protein>
    <submittedName>
        <fullName evidence="1">Uncharacterized protein</fullName>
    </submittedName>
</protein>
<accession>A0ABQ8N4K5</accession>
<gene>
    <name evidence="1" type="ORF">MCOR33_011154</name>
</gene>
<proteinExistence type="predicted"/>
<organism evidence="1 2">
    <name type="scientific">Pyricularia grisea</name>
    <name type="common">Crabgrass-specific blast fungus</name>
    <name type="synonym">Magnaporthe grisea</name>
    <dbReference type="NCBI Taxonomy" id="148305"/>
    <lineage>
        <taxon>Eukaryota</taxon>
        <taxon>Fungi</taxon>
        <taxon>Dikarya</taxon>
        <taxon>Ascomycota</taxon>
        <taxon>Pezizomycotina</taxon>
        <taxon>Sordariomycetes</taxon>
        <taxon>Sordariomycetidae</taxon>
        <taxon>Magnaporthales</taxon>
        <taxon>Pyriculariaceae</taxon>
        <taxon>Pyricularia</taxon>
    </lineage>
</organism>
<evidence type="ECO:0000313" key="2">
    <source>
        <dbReference type="Proteomes" id="UP001059893"/>
    </source>
</evidence>
<dbReference type="Proteomes" id="UP001059893">
    <property type="component" value="Unassembled WGS sequence"/>
</dbReference>
<evidence type="ECO:0000313" key="1">
    <source>
        <dbReference type="EMBL" id="KAI6290646.1"/>
    </source>
</evidence>